<sequence>MKRLLVAAAAASLLVAASSTGAFAFNMNVPKSVVVAAMTAPTVSSAERTFVFPPLTFLSVAGDYAARVRAEVIDVFAPGIISGIGAAYHRALGAPATSAIPEVVAI</sequence>
<dbReference type="AlphaFoldDB" id="A0A212LKM8"/>
<accession>A0A212LKM8</accession>
<proteinExistence type="predicted"/>
<name>A0A212LKM8_9HYPH</name>
<dbReference type="RefSeq" id="WP_100081365.1">
    <property type="nucleotide sequence ID" value="NZ_LT608334.1"/>
</dbReference>
<evidence type="ECO:0000256" key="1">
    <source>
        <dbReference type="SAM" id="SignalP"/>
    </source>
</evidence>
<organism evidence="2">
    <name type="scientific">uncultured Pleomorphomonas sp</name>
    <dbReference type="NCBI Taxonomy" id="442121"/>
    <lineage>
        <taxon>Bacteria</taxon>
        <taxon>Pseudomonadati</taxon>
        <taxon>Pseudomonadota</taxon>
        <taxon>Alphaproteobacteria</taxon>
        <taxon>Hyphomicrobiales</taxon>
        <taxon>Pleomorphomonadaceae</taxon>
        <taxon>Pleomorphomonas</taxon>
        <taxon>environmental samples</taxon>
    </lineage>
</organism>
<evidence type="ECO:0000313" key="2">
    <source>
        <dbReference type="EMBL" id="SCM78084.1"/>
    </source>
</evidence>
<reference evidence="2" key="1">
    <citation type="submission" date="2016-08" db="EMBL/GenBank/DDBJ databases">
        <authorList>
            <person name="Seilhamer J.J."/>
        </authorList>
    </citation>
    <scope>NUCLEOTIDE SEQUENCE</scope>
    <source>
        <strain evidence="2">86</strain>
    </source>
</reference>
<dbReference type="EMBL" id="FMJD01000010">
    <property type="protein sequence ID" value="SCM78084.1"/>
    <property type="molecule type" value="Genomic_DNA"/>
</dbReference>
<gene>
    <name evidence="2" type="ORF">KL86PLE_60406</name>
</gene>
<protein>
    <submittedName>
        <fullName evidence="2">Uncharacterized protein</fullName>
    </submittedName>
</protein>
<feature type="chain" id="PRO_5012194371" evidence="1">
    <location>
        <begin position="25"/>
        <end position="106"/>
    </location>
</feature>
<keyword evidence="1" id="KW-0732">Signal</keyword>
<feature type="signal peptide" evidence="1">
    <location>
        <begin position="1"/>
        <end position="24"/>
    </location>
</feature>